<dbReference type="Gene3D" id="3.50.50.60">
    <property type="entry name" value="FAD/NAD(P)-binding domain"/>
    <property type="match status" value="2"/>
</dbReference>
<sequence length="551" mass="61429">MADSQKAAQELEVLIVGAGFAGLQMLHSSLQKGRSVRLYEAGSAVGGTWYWNRYPGARVDLESLEYSFSFSSEVEQEWRWSERYAAQPELQRYAEYVTDKFNLRPHIRFNARIVSAIFDEESHRWDVTTEAGEKVSARFCIMATGLLSAPNRPYFEGAESFRGLQVQTGLWPKEGVELEGKRVCVIGTGSSAVQCIPEIAKVAAHLTVFQRTPVFAIPARNAPMDDDHQRRIKADYAGLRKVESESLAGFVGLHFLDKPNPTQGAMEVSDAERRAEYDRRWAAGGLSFYNAYKDLLTDAASNESCAEYVRGKIRERVRDPELAEKLTPRTYPILTKRLCADTGYYETYNRDNVRLVDLRETGIAGIAPDGIRMQDGALHRCDVIVYATGFDALTGALDRIDIRGRGGETIRQHWADGLRTFAGLMSSGFPNMIYMNGPGSPSAVFAPIQLAEYQAAWIERCLDFMASHGADCIDVTSEAEEEWGAHADEIGAMTLLSRSNTWYMGDNIPGKPRRVLIYMGGFPAYRDTCENAAANGYQKFRLTRTRSAVAA</sequence>
<dbReference type="InterPro" id="IPR050775">
    <property type="entry name" value="FAD-binding_Monooxygenases"/>
</dbReference>
<dbReference type="EMBL" id="SOBT01000008">
    <property type="protein sequence ID" value="TDU31959.1"/>
    <property type="molecule type" value="Genomic_DNA"/>
</dbReference>
<organism evidence="8 9">
    <name type="scientific">Panacagrimonas perspica</name>
    <dbReference type="NCBI Taxonomy" id="381431"/>
    <lineage>
        <taxon>Bacteria</taxon>
        <taxon>Pseudomonadati</taxon>
        <taxon>Pseudomonadota</taxon>
        <taxon>Gammaproteobacteria</taxon>
        <taxon>Nevskiales</taxon>
        <taxon>Nevskiaceae</taxon>
        <taxon>Panacagrimonas</taxon>
    </lineage>
</organism>
<dbReference type="GO" id="GO:0004497">
    <property type="term" value="F:monooxygenase activity"/>
    <property type="evidence" value="ECO:0007669"/>
    <property type="project" value="UniProtKB-KW"/>
</dbReference>
<accession>A0A4R7PE89</accession>
<evidence type="ECO:0000256" key="3">
    <source>
        <dbReference type="ARBA" id="ARBA00022630"/>
    </source>
</evidence>
<comment type="caution">
    <text evidence="8">The sequence shown here is derived from an EMBL/GenBank/DDBJ whole genome shotgun (WGS) entry which is preliminary data.</text>
</comment>
<dbReference type="PRINTS" id="PR00411">
    <property type="entry name" value="PNDRDTASEI"/>
</dbReference>
<dbReference type="SUPFAM" id="SSF51905">
    <property type="entry name" value="FAD/NAD(P)-binding domain"/>
    <property type="match status" value="2"/>
</dbReference>
<evidence type="ECO:0000256" key="2">
    <source>
        <dbReference type="ARBA" id="ARBA00010139"/>
    </source>
</evidence>
<comment type="similarity">
    <text evidence="2">Belongs to the FAD-binding monooxygenase family.</text>
</comment>
<evidence type="ECO:0000256" key="6">
    <source>
        <dbReference type="ARBA" id="ARBA00023002"/>
    </source>
</evidence>
<dbReference type="Proteomes" id="UP000295341">
    <property type="component" value="Unassembled WGS sequence"/>
</dbReference>
<keyword evidence="7 8" id="KW-0503">Monooxygenase</keyword>
<keyword evidence="6" id="KW-0560">Oxidoreductase</keyword>
<evidence type="ECO:0000256" key="4">
    <source>
        <dbReference type="ARBA" id="ARBA00022827"/>
    </source>
</evidence>
<reference evidence="8 9" key="1">
    <citation type="submission" date="2019-03" db="EMBL/GenBank/DDBJ databases">
        <title>Genomic Encyclopedia of Type Strains, Phase IV (KMG-IV): sequencing the most valuable type-strain genomes for metagenomic binning, comparative biology and taxonomic classification.</title>
        <authorList>
            <person name="Goeker M."/>
        </authorList>
    </citation>
    <scope>NUCLEOTIDE SEQUENCE [LARGE SCALE GENOMIC DNA]</scope>
    <source>
        <strain evidence="8 9">DSM 26377</strain>
    </source>
</reference>
<keyword evidence="4" id="KW-0274">FAD</keyword>
<evidence type="ECO:0000256" key="7">
    <source>
        <dbReference type="ARBA" id="ARBA00023033"/>
    </source>
</evidence>
<dbReference type="PANTHER" id="PTHR43098">
    <property type="entry name" value="L-ORNITHINE N(5)-MONOOXYGENASE-RELATED"/>
    <property type="match status" value="1"/>
</dbReference>
<gene>
    <name evidence="8" type="ORF">DFR24_1343</name>
</gene>
<keyword evidence="5" id="KW-0521">NADP</keyword>
<keyword evidence="3" id="KW-0285">Flavoprotein</keyword>
<protein>
    <submittedName>
        <fullName evidence="8">Cyclohexanone monooxygenase</fullName>
    </submittedName>
</protein>
<evidence type="ECO:0000256" key="5">
    <source>
        <dbReference type="ARBA" id="ARBA00022857"/>
    </source>
</evidence>
<dbReference type="AlphaFoldDB" id="A0A4R7PE89"/>
<dbReference type="OrthoDB" id="9790219at2"/>
<keyword evidence="9" id="KW-1185">Reference proteome</keyword>
<proteinExistence type="inferred from homology"/>
<name>A0A4R7PE89_9GAMM</name>
<evidence type="ECO:0000313" key="8">
    <source>
        <dbReference type="EMBL" id="TDU31959.1"/>
    </source>
</evidence>
<dbReference type="InterPro" id="IPR036188">
    <property type="entry name" value="FAD/NAD-bd_sf"/>
</dbReference>
<evidence type="ECO:0000313" key="9">
    <source>
        <dbReference type="Proteomes" id="UP000295341"/>
    </source>
</evidence>
<comment type="cofactor">
    <cofactor evidence="1">
        <name>FAD</name>
        <dbReference type="ChEBI" id="CHEBI:57692"/>
    </cofactor>
</comment>
<dbReference type="Pfam" id="PF13738">
    <property type="entry name" value="Pyr_redox_3"/>
    <property type="match status" value="1"/>
</dbReference>
<dbReference type="RefSeq" id="WP_133880507.1">
    <property type="nucleotide sequence ID" value="NZ_MWIN01000004.1"/>
</dbReference>
<evidence type="ECO:0000256" key="1">
    <source>
        <dbReference type="ARBA" id="ARBA00001974"/>
    </source>
</evidence>
<dbReference type="PANTHER" id="PTHR43098:SF3">
    <property type="entry name" value="L-ORNITHINE N(5)-MONOOXYGENASE-RELATED"/>
    <property type="match status" value="1"/>
</dbReference>